<feature type="domain" description="DUF7852" evidence="1">
    <location>
        <begin position="37"/>
        <end position="114"/>
    </location>
</feature>
<dbReference type="HOGENOM" id="CLU_070018_1_0_9"/>
<dbReference type="eggNOG" id="ENOG5030CD7">
    <property type="taxonomic scope" value="Bacteria"/>
</dbReference>
<dbReference type="KEGG" id="cpf:CPF_1184"/>
<dbReference type="EMBL" id="CP000246">
    <property type="protein sequence ID" value="ABG84536.1"/>
    <property type="molecule type" value="Genomic_DNA"/>
</dbReference>
<name>A0A0H2YTX3_CLOP1</name>
<evidence type="ECO:0000313" key="2">
    <source>
        <dbReference type="EMBL" id="ABG84536.1"/>
    </source>
</evidence>
<organism evidence="2 3">
    <name type="scientific">Clostridium perfringens (strain ATCC 13124 / DSM 756 / JCM 1290 / NCIMB 6125 / NCTC 8237 / Type A)</name>
    <dbReference type="NCBI Taxonomy" id="195103"/>
    <lineage>
        <taxon>Bacteria</taxon>
        <taxon>Bacillati</taxon>
        <taxon>Bacillota</taxon>
        <taxon>Clostridia</taxon>
        <taxon>Eubacteriales</taxon>
        <taxon>Clostridiaceae</taxon>
        <taxon>Clostridium</taxon>
    </lineage>
</organism>
<keyword evidence="3" id="KW-1185">Reference proteome</keyword>
<dbReference type="AlphaFoldDB" id="A0A0H2YTX3"/>
<dbReference type="Proteomes" id="UP000001823">
    <property type="component" value="Chromosome"/>
</dbReference>
<accession>A0A0H2YTX3</accession>
<dbReference type="Pfam" id="PF25250">
    <property type="entry name" value="DUF7852"/>
    <property type="match status" value="1"/>
</dbReference>
<dbReference type="PaxDb" id="195103-CPF_1184"/>
<dbReference type="RefSeq" id="WP_003456323.1">
    <property type="nucleotide sequence ID" value="NC_008261.1"/>
</dbReference>
<protein>
    <recommendedName>
        <fullName evidence="1">DUF7852 domain-containing protein</fullName>
    </recommendedName>
</protein>
<proteinExistence type="predicted"/>
<sequence length="259" mass="28403">MSSCCERRFPVCADDIDVTVDNFDTTALPLIPNPTTNAKVLVRLATVNINHALTDSIVIPEGFYSIKGISRRLVLTQCYIVPTSTATATTNSAQLFVEGYILKNVQYATPSADQAPADPCEDCVVMRNDYRDLTAKINFNFSVPITLTNANIVTPVTETERALLKDCMKPCDKGTMSESDCERLFSQAVVLQEPFSCELDRYTINEAVISKTNCSLTNEDLFDTVVEKLNLNLVISIFQLRPVTVTGLGITAALAAEVE</sequence>
<evidence type="ECO:0000313" key="3">
    <source>
        <dbReference type="Proteomes" id="UP000001823"/>
    </source>
</evidence>
<dbReference type="InterPro" id="IPR057174">
    <property type="entry name" value="DUF7852"/>
</dbReference>
<reference evidence="2 3" key="1">
    <citation type="journal article" date="2006" name="Genome Res.">
        <title>Skewed genomic variability in strains of the toxigenic bacterial pathogen, Clostridium perfringens.</title>
        <authorList>
            <person name="Myers G.S."/>
            <person name="Rasko D.A."/>
            <person name="Cheung J.K."/>
            <person name="Ravel J."/>
            <person name="Seshadri R."/>
            <person name="Deboy R.T."/>
            <person name="Ren Q."/>
            <person name="Varga J."/>
            <person name="Awad M.M."/>
            <person name="Brinkac L.M."/>
            <person name="Daugherty S.C."/>
            <person name="Haft D.H."/>
            <person name="Dodson R.J."/>
            <person name="Madupu R."/>
            <person name="Nelson W.C."/>
            <person name="Rosovitz M.J."/>
            <person name="Sullivan S.A."/>
            <person name="Khouri H."/>
            <person name="Dimitrov G.I."/>
            <person name="Watkins K.L."/>
            <person name="Mulligan S."/>
            <person name="Benton J."/>
            <person name="Radune D."/>
            <person name="Fisher D.J."/>
            <person name="Atkins H.S."/>
            <person name="Hiscox T."/>
            <person name="Jost B.H."/>
            <person name="Billington S.J."/>
            <person name="Songer J.G."/>
            <person name="McClane B.A."/>
            <person name="Titball R.W."/>
            <person name="Rood J.I."/>
            <person name="Melville S.B."/>
            <person name="Paulsen I.T."/>
        </authorList>
    </citation>
    <scope>NUCLEOTIDE SEQUENCE [LARGE SCALE GENOMIC DNA]</scope>
    <source>
        <strain evidence="3">ATCC 13124 / DSM 756 / JCM 1290 / NCIMB 6125 / NCTC 8237 / S 107 / Type A</strain>
    </source>
</reference>
<gene>
    <name evidence="2" type="ordered locus">CPF_1184</name>
</gene>
<evidence type="ECO:0000259" key="1">
    <source>
        <dbReference type="Pfam" id="PF25250"/>
    </source>
</evidence>